<feature type="compositionally biased region" description="Low complexity" evidence="1">
    <location>
        <begin position="264"/>
        <end position="279"/>
    </location>
</feature>
<dbReference type="Gene3D" id="3.10.260.10">
    <property type="entry name" value="Transcription regulator HTH, APSES-type DNA-binding domain"/>
    <property type="match status" value="1"/>
</dbReference>
<feature type="region of interest" description="Disordered" evidence="1">
    <location>
        <begin position="391"/>
        <end position="432"/>
    </location>
</feature>
<dbReference type="GO" id="GO:0033309">
    <property type="term" value="C:SBF transcription complex"/>
    <property type="evidence" value="ECO:0007669"/>
    <property type="project" value="TreeGrafter"/>
</dbReference>
<sequence>MYPVHALDSHTVELSTNPVDDYQRTWLAVRGDRDRDLGADFHVTRAKYRTCAVQRFHDVLQREAPGPPAGAAAAETPAGGLPPKRSSLDCSEYLFPDVLVLAQAQAQSDGARAAASAPQSPSSGEGASNVLAPPAQALASSEDLNSLTKNQQFRLRKIQYSDQRVFRAINPNNCVLWDHQTGYVFFTGIWRLYQDVMHALVSLGRPDPRPEVGQAPQPIDRKAHCQLELDYAVSKSLYERAVDADSPEHFSRRNVPPKRAYRHSVSAPSTSAGGASNATSAGNTTASALHYSDIHWYALDNELRESLCSIYRSAHHVQDDFEFHDLLKRIRGGYIKIQGTWLPFEVARALCMRFCYPIRYMLVPIFGPSFPNECADWYARHVALYPPKVRNSAATQPQPRPMASAVSPRSSSMAIPSLSKKPRRGSTTTSSLATFKRAKVDVELLDASQNLLELSRKLNSRGQRVGFSPFPQVQVPPFRTRASSWAPDTSNQNLAFRGQMLPPISSLLETLEPPVYRHFPPGHAVLSSDPLLSPRSADTHYSSPPLSPGFNQGFQKNQVMGAVPNQDPHFVAVPSNSYLAEPRLSFSPSTNTPAPPIPLNGVAHFYNSNGHKYSYPDGMQVMFHPQNPPPATPQQPTRRAHMSNYQVGV</sequence>
<dbReference type="RefSeq" id="XP_002555472.1">
    <property type="nucleotide sequence ID" value="XM_002555426.1"/>
</dbReference>
<dbReference type="PANTHER" id="PTHR43828">
    <property type="entry name" value="ASPARAGINASE"/>
    <property type="match status" value="1"/>
</dbReference>
<dbReference type="GeneID" id="8293750"/>
<keyword evidence="4" id="KW-1185">Reference proteome</keyword>
<feature type="region of interest" description="Disordered" evidence="1">
    <location>
        <begin position="62"/>
        <end position="82"/>
    </location>
</feature>
<feature type="domain" description="HTH APSES-type" evidence="2">
    <location>
        <begin position="264"/>
        <end position="377"/>
    </location>
</feature>
<dbReference type="EMBL" id="CU928171">
    <property type="protein sequence ID" value="CAR25035.1"/>
    <property type="molecule type" value="Genomic_DNA"/>
</dbReference>
<dbReference type="GO" id="GO:0000981">
    <property type="term" value="F:DNA-binding transcription factor activity, RNA polymerase II-specific"/>
    <property type="evidence" value="ECO:0007669"/>
    <property type="project" value="UniProtKB-ARBA"/>
</dbReference>
<evidence type="ECO:0000313" key="3">
    <source>
        <dbReference type="EMBL" id="CAR25035.1"/>
    </source>
</evidence>
<dbReference type="OMA" id="ESWYLAH"/>
<dbReference type="HOGENOM" id="CLU_380358_0_0_1"/>
<dbReference type="GO" id="GO:0030907">
    <property type="term" value="C:MBF transcription complex"/>
    <property type="evidence" value="ECO:0007669"/>
    <property type="project" value="TreeGrafter"/>
</dbReference>
<dbReference type="KEGG" id="lth:KLTH0G10098g"/>
<dbReference type="InterPro" id="IPR051642">
    <property type="entry name" value="SWI6-like"/>
</dbReference>
<organism evidence="3 4">
    <name type="scientific">Lachancea thermotolerans (strain ATCC 56472 / CBS 6340 / NRRL Y-8284)</name>
    <name type="common">Yeast</name>
    <name type="synonym">Kluyveromyces thermotolerans</name>
    <dbReference type="NCBI Taxonomy" id="559295"/>
    <lineage>
        <taxon>Eukaryota</taxon>
        <taxon>Fungi</taxon>
        <taxon>Dikarya</taxon>
        <taxon>Ascomycota</taxon>
        <taxon>Saccharomycotina</taxon>
        <taxon>Saccharomycetes</taxon>
        <taxon>Saccharomycetales</taxon>
        <taxon>Saccharomycetaceae</taxon>
        <taxon>Lachancea</taxon>
    </lineage>
</organism>
<dbReference type="GO" id="GO:0003677">
    <property type="term" value="F:DNA binding"/>
    <property type="evidence" value="ECO:0007669"/>
    <property type="project" value="InterPro"/>
</dbReference>
<dbReference type="PANTHER" id="PTHR43828:SF5">
    <property type="entry name" value="TRANSCRIPTIONAL REPRESSOR XBP1"/>
    <property type="match status" value="1"/>
</dbReference>
<dbReference type="FunCoup" id="C5DMM4">
    <property type="interactions" value="1142"/>
</dbReference>
<dbReference type="PROSITE" id="PS51299">
    <property type="entry name" value="HTH_APSES"/>
    <property type="match status" value="1"/>
</dbReference>
<feature type="region of interest" description="Disordered" evidence="1">
    <location>
        <begin position="626"/>
        <end position="649"/>
    </location>
</feature>
<gene>
    <name evidence="3" type="ordered locus">KLTH0G10098g</name>
</gene>
<dbReference type="InterPro" id="IPR036887">
    <property type="entry name" value="HTH_APSES_sf"/>
</dbReference>
<dbReference type="InParanoid" id="C5DMM4"/>
<evidence type="ECO:0000313" key="4">
    <source>
        <dbReference type="Proteomes" id="UP000002036"/>
    </source>
</evidence>
<reference evidence="3 4" key="1">
    <citation type="journal article" date="2009" name="Genome Res.">
        <title>Comparative genomics of protoploid Saccharomycetaceae.</title>
        <authorList>
            <consortium name="The Genolevures Consortium"/>
            <person name="Souciet J.-L."/>
            <person name="Dujon B."/>
            <person name="Gaillardin C."/>
            <person name="Johnston M."/>
            <person name="Baret P.V."/>
            <person name="Cliften P."/>
            <person name="Sherman D.J."/>
            <person name="Weissenbach J."/>
            <person name="Westhof E."/>
            <person name="Wincker P."/>
            <person name="Jubin C."/>
            <person name="Poulain J."/>
            <person name="Barbe V."/>
            <person name="Segurens B."/>
            <person name="Artiguenave F."/>
            <person name="Anthouard V."/>
            <person name="Vacherie B."/>
            <person name="Val M.-E."/>
            <person name="Fulton R.S."/>
            <person name="Minx P."/>
            <person name="Wilson R."/>
            <person name="Durrens P."/>
            <person name="Jean G."/>
            <person name="Marck C."/>
            <person name="Martin T."/>
            <person name="Nikolski M."/>
            <person name="Rolland T."/>
            <person name="Seret M.-L."/>
            <person name="Casaregola S."/>
            <person name="Despons L."/>
            <person name="Fairhead C."/>
            <person name="Fischer G."/>
            <person name="Lafontaine I."/>
            <person name="Leh V."/>
            <person name="Lemaire M."/>
            <person name="de Montigny J."/>
            <person name="Neuveglise C."/>
            <person name="Thierry A."/>
            <person name="Blanc-Lenfle I."/>
            <person name="Bleykasten C."/>
            <person name="Diffels J."/>
            <person name="Fritsch E."/>
            <person name="Frangeul L."/>
            <person name="Goeffon A."/>
            <person name="Jauniaux N."/>
            <person name="Kachouri-Lafond R."/>
            <person name="Payen C."/>
            <person name="Potier S."/>
            <person name="Pribylova L."/>
            <person name="Ozanne C."/>
            <person name="Richard G.-F."/>
            <person name="Sacerdot C."/>
            <person name="Straub M.-L."/>
            <person name="Talla E."/>
        </authorList>
    </citation>
    <scope>NUCLEOTIDE SEQUENCE [LARGE SCALE GENOMIC DNA]</scope>
    <source>
        <strain evidence="4">ATCC 56472 / CBS 6340 / NRRL Y-8284</strain>
    </source>
</reference>
<feature type="region of interest" description="Disordered" evidence="1">
    <location>
        <begin position="248"/>
        <end position="279"/>
    </location>
</feature>
<dbReference type="SUPFAM" id="SSF54616">
    <property type="entry name" value="DNA-binding domain of Mlu1-box binding protein MBP1"/>
    <property type="match status" value="1"/>
</dbReference>
<dbReference type="eggNOG" id="ENOG502S1IW">
    <property type="taxonomic scope" value="Eukaryota"/>
</dbReference>
<accession>C5DMM4</accession>
<evidence type="ECO:0000256" key="1">
    <source>
        <dbReference type="SAM" id="MobiDB-lite"/>
    </source>
</evidence>
<protein>
    <submittedName>
        <fullName evidence="3">KLTH0G10098p</fullName>
    </submittedName>
</protein>
<proteinExistence type="predicted"/>
<dbReference type="AlphaFoldDB" id="C5DMM4"/>
<dbReference type="Proteomes" id="UP000002036">
    <property type="component" value="Chromosome G"/>
</dbReference>
<evidence type="ECO:0000259" key="2">
    <source>
        <dbReference type="PROSITE" id="PS51299"/>
    </source>
</evidence>
<feature type="compositionally biased region" description="Low complexity" evidence="1">
    <location>
        <begin position="111"/>
        <end position="128"/>
    </location>
</feature>
<feature type="compositionally biased region" description="Low complexity" evidence="1">
    <location>
        <begin position="69"/>
        <end position="82"/>
    </location>
</feature>
<dbReference type="InterPro" id="IPR003163">
    <property type="entry name" value="Tscrpt_reg_HTH_APSES-type"/>
</dbReference>
<dbReference type="OrthoDB" id="5562739at2759"/>
<name>C5DMM4_LACTC</name>
<feature type="region of interest" description="Disordered" evidence="1">
    <location>
        <begin position="111"/>
        <end position="130"/>
    </location>
</feature>